<proteinExistence type="predicted"/>
<dbReference type="Proteomes" id="UP000249375">
    <property type="component" value="Chromosome"/>
</dbReference>
<dbReference type="KEGG" id="alq:C7Y71_005125"/>
<organism evidence="1 2">
    <name type="scientific">Pseudoprevotella muciniphila</name>
    <dbReference type="NCBI Taxonomy" id="2133944"/>
    <lineage>
        <taxon>Bacteria</taxon>
        <taxon>Pseudomonadati</taxon>
        <taxon>Bacteroidota</taxon>
        <taxon>Bacteroidia</taxon>
        <taxon>Bacteroidales</taxon>
        <taxon>Prevotellaceae</taxon>
        <taxon>Pseudoprevotella</taxon>
    </lineage>
</organism>
<sequence>MLLFVAAISASAQFEQGTKYVGAYLSGLDLSYSSQNKFRLGIGAEVGYMVADHIMARADASWQHKHKSDEFGIGAGGRYYVSHHGFYLGAGVRYQHNENFKNRNMAAMVQNPTTGEYTAQIVKVPERKKYDNLMIPVEAGYSFYFNDYISIEPAVYYRMSLNHFSDGSEVGVKVGVGFYF</sequence>
<dbReference type="Gene3D" id="2.40.128.130">
    <property type="entry name" value="Autotransporter beta-domain"/>
    <property type="match status" value="1"/>
</dbReference>
<evidence type="ECO:0000313" key="1">
    <source>
        <dbReference type="EMBL" id="QFQ12446.1"/>
    </source>
</evidence>
<dbReference type="InterPro" id="IPR036709">
    <property type="entry name" value="Autotransporte_beta_dom_sf"/>
</dbReference>
<protein>
    <submittedName>
        <fullName evidence="1">Autotransporter outer membrane beta-barrel domain-containing protein</fullName>
    </submittedName>
</protein>
<dbReference type="SUPFAM" id="SSF103515">
    <property type="entry name" value="Autotransporter"/>
    <property type="match status" value="1"/>
</dbReference>
<keyword evidence="2" id="KW-1185">Reference proteome</keyword>
<gene>
    <name evidence="1" type="ORF">C7Y71_005125</name>
</gene>
<dbReference type="EMBL" id="CP033459">
    <property type="protein sequence ID" value="QFQ12446.1"/>
    <property type="molecule type" value="Genomic_DNA"/>
</dbReference>
<dbReference type="AlphaFoldDB" id="A0A5P8E695"/>
<reference evidence="1 2" key="1">
    <citation type="submission" date="2018-11" db="EMBL/GenBank/DDBJ databases">
        <authorList>
            <person name="Na S.W."/>
            <person name="Baik M."/>
        </authorList>
    </citation>
    <scope>NUCLEOTIDE SEQUENCE [LARGE SCALE GENOMIC DNA]</scope>
    <source>
        <strain evidence="1 2">E39</strain>
    </source>
</reference>
<name>A0A5P8E695_9BACT</name>
<evidence type="ECO:0000313" key="2">
    <source>
        <dbReference type="Proteomes" id="UP000249375"/>
    </source>
</evidence>
<accession>A0A5P8E695</accession>